<dbReference type="SUPFAM" id="SSF48576">
    <property type="entry name" value="Terpenoid synthases"/>
    <property type="match status" value="1"/>
</dbReference>
<dbReference type="AlphaFoldDB" id="A0A6I8LNH3"/>
<reference evidence="4 5" key="1">
    <citation type="submission" date="2019-09" db="EMBL/GenBank/DDBJ databases">
        <authorList>
            <person name="Leyn A S."/>
        </authorList>
    </citation>
    <scope>NUCLEOTIDE SEQUENCE [LARGE SCALE GENOMIC DNA]</scope>
    <source>
        <strain evidence="4">AA231_1</strain>
    </source>
</reference>
<evidence type="ECO:0000256" key="2">
    <source>
        <dbReference type="ARBA" id="ARBA00022679"/>
    </source>
</evidence>
<dbReference type="PROSITE" id="PS01045">
    <property type="entry name" value="SQUALEN_PHYTOEN_SYN_2"/>
    <property type="match status" value="1"/>
</dbReference>
<dbReference type="UniPathway" id="UPA00799"/>
<feature type="region of interest" description="Disordered" evidence="3">
    <location>
        <begin position="1"/>
        <end position="23"/>
    </location>
</feature>
<dbReference type="SFLD" id="SFLDG01212">
    <property type="entry name" value="Phytoene_synthase_like"/>
    <property type="match status" value="1"/>
</dbReference>
<name>A0A6I8LNH3_9PSEU</name>
<keyword evidence="5" id="KW-1185">Reference proteome</keyword>
<evidence type="ECO:0000313" key="4">
    <source>
        <dbReference type="EMBL" id="VVJ16719.1"/>
    </source>
</evidence>
<dbReference type="GO" id="GO:0004311">
    <property type="term" value="F:geranylgeranyl diphosphate synthase activity"/>
    <property type="evidence" value="ECO:0007669"/>
    <property type="project" value="InterPro"/>
</dbReference>
<evidence type="ECO:0000256" key="3">
    <source>
        <dbReference type="SAM" id="MobiDB-lite"/>
    </source>
</evidence>
<dbReference type="EMBL" id="CABVGP010000001">
    <property type="protein sequence ID" value="VVJ16719.1"/>
    <property type="molecule type" value="Genomic_DNA"/>
</dbReference>
<keyword evidence="2 4" id="KW-0808">Transferase</keyword>
<accession>A0A6I8LNH3</accession>
<dbReference type="PANTHER" id="PTHR31480">
    <property type="entry name" value="BIFUNCTIONAL LYCOPENE CYCLASE/PHYTOENE SYNTHASE"/>
    <property type="match status" value="1"/>
</dbReference>
<dbReference type="PROSITE" id="PS01044">
    <property type="entry name" value="SQUALEN_PHYTOEN_SYN_1"/>
    <property type="match status" value="1"/>
</dbReference>
<evidence type="ECO:0000256" key="1">
    <source>
        <dbReference type="ARBA" id="ARBA00004684"/>
    </source>
</evidence>
<proteinExistence type="predicted"/>
<dbReference type="CDD" id="cd00683">
    <property type="entry name" value="Trans_IPPS_HH"/>
    <property type="match status" value="1"/>
</dbReference>
<organism evidence="4 5">
    <name type="scientific">Amycolatopsis camponoti</name>
    <dbReference type="NCBI Taxonomy" id="2606593"/>
    <lineage>
        <taxon>Bacteria</taxon>
        <taxon>Bacillati</taxon>
        <taxon>Actinomycetota</taxon>
        <taxon>Actinomycetes</taxon>
        <taxon>Pseudonocardiales</taxon>
        <taxon>Pseudonocardiaceae</taxon>
        <taxon>Amycolatopsis</taxon>
    </lineage>
</organism>
<dbReference type="Gene3D" id="1.10.600.10">
    <property type="entry name" value="Farnesyl Diphosphate Synthase"/>
    <property type="match status" value="1"/>
</dbReference>
<feature type="compositionally biased region" description="Basic and acidic residues" evidence="3">
    <location>
        <begin position="1"/>
        <end position="14"/>
    </location>
</feature>
<dbReference type="EC" id="2.5.1.32" evidence="4"/>
<dbReference type="InterPro" id="IPR002060">
    <property type="entry name" value="Squ/phyt_synthse"/>
</dbReference>
<dbReference type="Pfam" id="PF00494">
    <property type="entry name" value="SQS_PSY"/>
    <property type="match status" value="1"/>
</dbReference>
<gene>
    <name evidence="4" type="ORF">AA23TX_01740</name>
</gene>
<dbReference type="Proteomes" id="UP000399805">
    <property type="component" value="Unassembled WGS sequence"/>
</dbReference>
<dbReference type="SFLD" id="SFLDG01018">
    <property type="entry name" value="Squalene/Phytoene_Synthase_Lik"/>
    <property type="match status" value="1"/>
</dbReference>
<dbReference type="InterPro" id="IPR044843">
    <property type="entry name" value="Trans_IPPS_bact-type"/>
</dbReference>
<comment type="pathway">
    <text evidence="1">Carotenoid biosynthesis; phytoene biosynthesis.</text>
</comment>
<dbReference type="InterPro" id="IPR008949">
    <property type="entry name" value="Isoprenoid_synthase_dom_sf"/>
</dbReference>
<protein>
    <submittedName>
        <fullName evidence="4">Phytoene synthase (EC)</fullName>
        <ecNumber evidence="4">2.5.1.32</ecNumber>
    </submittedName>
</protein>
<dbReference type="InterPro" id="IPR033904">
    <property type="entry name" value="Trans_IPPS_HH"/>
</dbReference>
<evidence type="ECO:0000313" key="5">
    <source>
        <dbReference type="Proteomes" id="UP000399805"/>
    </source>
</evidence>
<dbReference type="InterPro" id="IPR019845">
    <property type="entry name" value="Squalene/phytoene_synthase_CS"/>
</dbReference>
<dbReference type="SFLD" id="SFLDS00005">
    <property type="entry name" value="Isoprenoid_Synthase_Type_I"/>
    <property type="match status" value="1"/>
</dbReference>
<dbReference type="GO" id="GO:0051996">
    <property type="term" value="F:squalene synthase [NAD(P)H] activity"/>
    <property type="evidence" value="ECO:0007669"/>
    <property type="project" value="InterPro"/>
</dbReference>
<sequence length="342" mass="37790">MNDFADSSRSDRQSRRNPSPHADRLRAVSACFRPNRELDAAGITEPALRAAYTECRRINAHHGRTFFLATRLLPARARPAAHTLYGFARMADELVDNPAPGSDPAAELDRVAAMVDVVFDGGTPDDPVLAALADTVRRYGIERGLFDAFLKSMRRDLDPIEYRTFAELGDYMYGSAAVIGLQMLPVFGTVGPLADATPGAIALGEAFQLTNFLRDVGEDLDRGRLYLPSAELAAFGVSRSLLEERRPDPRIRAALAYFVARTRAVYRRAEAGVPLLRPESRPCVRTALTLYEGILDEIVALDYDILTRRAVVPKSRRLVVALPPLATVWARETLRGGRRLRS</sequence>
<dbReference type="GO" id="GO:0016117">
    <property type="term" value="P:carotenoid biosynthetic process"/>
    <property type="evidence" value="ECO:0007669"/>
    <property type="project" value="UniProtKB-ARBA"/>
</dbReference>